<sequence length="269" mass="29717">MGFAGALQMQWYWQRIGGALGEVMEVDLFTMCGFDECIIKVLVNLDITKPLCRTMKIDGSNNKVIEVQLKYERIAGKEVKEGWGAWLRADQFGKRMTKNKENQDPNQNTKIEDSDPRTKRPTAVCLIRGLAGLSVNDNNSKTMDEDEEVQSVNRALVVENNSKSHSGNRVVLEEIRSAHKEATSHAQANSSATLVSIGASAKKGGSVVRRRVNIKKIARTNCVLNSTIGSKRNLTPEEGGSVVKKICLENEVTVERGMGATQQWAPKEV</sequence>
<organism evidence="2 3">
    <name type="scientific">Stylosanthes scabra</name>
    <dbReference type="NCBI Taxonomy" id="79078"/>
    <lineage>
        <taxon>Eukaryota</taxon>
        <taxon>Viridiplantae</taxon>
        <taxon>Streptophyta</taxon>
        <taxon>Embryophyta</taxon>
        <taxon>Tracheophyta</taxon>
        <taxon>Spermatophyta</taxon>
        <taxon>Magnoliopsida</taxon>
        <taxon>eudicotyledons</taxon>
        <taxon>Gunneridae</taxon>
        <taxon>Pentapetalae</taxon>
        <taxon>rosids</taxon>
        <taxon>fabids</taxon>
        <taxon>Fabales</taxon>
        <taxon>Fabaceae</taxon>
        <taxon>Papilionoideae</taxon>
        <taxon>50 kb inversion clade</taxon>
        <taxon>dalbergioids sensu lato</taxon>
        <taxon>Dalbergieae</taxon>
        <taxon>Pterocarpus clade</taxon>
        <taxon>Stylosanthes</taxon>
    </lineage>
</organism>
<accession>A0ABU6SR80</accession>
<protein>
    <submittedName>
        <fullName evidence="2">Uncharacterized protein</fullName>
    </submittedName>
</protein>
<proteinExistence type="predicted"/>
<keyword evidence="3" id="KW-1185">Reference proteome</keyword>
<comment type="caution">
    <text evidence="2">The sequence shown here is derived from an EMBL/GenBank/DDBJ whole genome shotgun (WGS) entry which is preliminary data.</text>
</comment>
<evidence type="ECO:0000313" key="3">
    <source>
        <dbReference type="Proteomes" id="UP001341840"/>
    </source>
</evidence>
<gene>
    <name evidence="2" type="ORF">PIB30_073532</name>
</gene>
<reference evidence="2 3" key="1">
    <citation type="journal article" date="2023" name="Plants (Basel)">
        <title>Bridging the Gap: Combining Genomics and Transcriptomics Approaches to Understand Stylosanthes scabra, an Orphan Legume from the Brazilian Caatinga.</title>
        <authorList>
            <person name="Ferreira-Neto J.R.C."/>
            <person name="da Silva M.D."/>
            <person name="Binneck E."/>
            <person name="de Melo N.F."/>
            <person name="da Silva R.H."/>
            <person name="de Melo A.L.T.M."/>
            <person name="Pandolfi V."/>
            <person name="Bustamante F.O."/>
            <person name="Brasileiro-Vidal A.C."/>
            <person name="Benko-Iseppon A.M."/>
        </authorList>
    </citation>
    <scope>NUCLEOTIDE SEQUENCE [LARGE SCALE GENOMIC DNA]</scope>
    <source>
        <tissue evidence="2">Leaves</tissue>
    </source>
</reference>
<dbReference type="EMBL" id="JASCZI010061309">
    <property type="protein sequence ID" value="MED6138348.1"/>
    <property type="molecule type" value="Genomic_DNA"/>
</dbReference>
<dbReference type="Proteomes" id="UP001341840">
    <property type="component" value="Unassembled WGS sequence"/>
</dbReference>
<feature type="region of interest" description="Disordered" evidence="1">
    <location>
        <begin position="95"/>
        <end position="119"/>
    </location>
</feature>
<evidence type="ECO:0000313" key="2">
    <source>
        <dbReference type="EMBL" id="MED6138348.1"/>
    </source>
</evidence>
<name>A0ABU6SR80_9FABA</name>
<evidence type="ECO:0000256" key="1">
    <source>
        <dbReference type="SAM" id="MobiDB-lite"/>
    </source>
</evidence>